<keyword evidence="3" id="KW-0539">Nucleus</keyword>
<evidence type="ECO:0000313" key="9">
    <source>
        <dbReference type="Proteomes" id="UP000678393"/>
    </source>
</evidence>
<evidence type="ECO:0008006" key="10">
    <source>
        <dbReference type="Google" id="ProtNLM"/>
    </source>
</evidence>
<comment type="caution">
    <text evidence="8">The sequence shown here is derived from an EMBL/GenBank/DDBJ whole genome shotgun (WGS) entry which is preliminary data.</text>
</comment>
<evidence type="ECO:0000259" key="6">
    <source>
        <dbReference type="Pfam" id="PF18192"/>
    </source>
</evidence>
<feature type="domain" description="DNTTIP1 dimerisation" evidence="6">
    <location>
        <begin position="115"/>
        <end position="182"/>
    </location>
</feature>
<feature type="region of interest" description="Disordered" evidence="4">
    <location>
        <begin position="180"/>
        <end position="267"/>
    </location>
</feature>
<dbReference type="GO" id="GO:0005634">
    <property type="term" value="C:nucleus"/>
    <property type="evidence" value="ECO:0007669"/>
    <property type="project" value="UniProtKB-SubCell"/>
</dbReference>
<evidence type="ECO:0000256" key="5">
    <source>
        <dbReference type="SAM" id="Phobius"/>
    </source>
</evidence>
<dbReference type="AlphaFoldDB" id="A0A8S3YST2"/>
<dbReference type="GO" id="GO:0031491">
    <property type="term" value="F:nucleosome binding"/>
    <property type="evidence" value="ECO:0007669"/>
    <property type="project" value="TreeGrafter"/>
</dbReference>
<dbReference type="EMBL" id="CAJHNH020000837">
    <property type="protein sequence ID" value="CAG5120124.1"/>
    <property type="molecule type" value="Genomic_DNA"/>
</dbReference>
<feature type="domain" description="TdIF1 C-terminal" evidence="7">
    <location>
        <begin position="275"/>
        <end position="371"/>
    </location>
</feature>
<organism evidence="8 9">
    <name type="scientific">Candidula unifasciata</name>
    <dbReference type="NCBI Taxonomy" id="100452"/>
    <lineage>
        <taxon>Eukaryota</taxon>
        <taxon>Metazoa</taxon>
        <taxon>Spiralia</taxon>
        <taxon>Lophotrochozoa</taxon>
        <taxon>Mollusca</taxon>
        <taxon>Gastropoda</taxon>
        <taxon>Heterobranchia</taxon>
        <taxon>Euthyneura</taxon>
        <taxon>Panpulmonata</taxon>
        <taxon>Eupulmonata</taxon>
        <taxon>Stylommatophora</taxon>
        <taxon>Helicina</taxon>
        <taxon>Helicoidea</taxon>
        <taxon>Geomitridae</taxon>
        <taxon>Candidula</taxon>
    </lineage>
</organism>
<feature type="compositionally biased region" description="Basic and acidic residues" evidence="4">
    <location>
        <begin position="258"/>
        <end position="267"/>
    </location>
</feature>
<keyword evidence="2" id="KW-0238">DNA-binding</keyword>
<name>A0A8S3YST2_9EUPU</name>
<gene>
    <name evidence="8" type="ORF">CUNI_LOCUS5682</name>
</gene>
<accession>A0A8S3YST2</accession>
<dbReference type="InterPro" id="IPR041384">
    <property type="entry name" value="DNTTIP1_dimer"/>
</dbReference>
<reference evidence="8" key="1">
    <citation type="submission" date="2021-04" db="EMBL/GenBank/DDBJ databases">
        <authorList>
            <consortium name="Molecular Ecology Group"/>
        </authorList>
    </citation>
    <scope>NUCLEOTIDE SEQUENCE</scope>
</reference>
<dbReference type="Pfam" id="PF18192">
    <property type="entry name" value="DNTTIP1_dimer"/>
    <property type="match status" value="1"/>
</dbReference>
<dbReference type="Pfam" id="PF21229">
    <property type="entry name" value="TdIF1_2nd"/>
    <property type="match status" value="1"/>
</dbReference>
<feature type="transmembrane region" description="Helical" evidence="5">
    <location>
        <begin position="15"/>
        <end position="36"/>
    </location>
</feature>
<keyword evidence="9" id="KW-1185">Reference proteome</keyword>
<protein>
    <recommendedName>
        <fullName evidence="10">Deoxynucleotidyltransferase terminal-interacting protein 1</fullName>
    </recommendedName>
</protein>
<evidence type="ECO:0000256" key="3">
    <source>
        <dbReference type="ARBA" id="ARBA00023242"/>
    </source>
</evidence>
<keyword evidence="5" id="KW-0472">Membrane</keyword>
<comment type="subcellular location">
    <subcellularLocation>
        <location evidence="1">Nucleus</location>
    </subcellularLocation>
</comment>
<dbReference type="PANTHER" id="PTHR23399:SF2">
    <property type="entry name" value="DEOXYNUCLEOTIDYLTRANSFERASE TERMINAL-INTERACTING PROTEIN 1"/>
    <property type="match status" value="1"/>
</dbReference>
<keyword evidence="5" id="KW-0812">Transmembrane</keyword>
<proteinExistence type="predicted"/>
<evidence type="ECO:0000313" key="8">
    <source>
        <dbReference type="EMBL" id="CAG5120124.1"/>
    </source>
</evidence>
<feature type="compositionally biased region" description="Basic residues" evidence="4">
    <location>
        <begin position="230"/>
        <end position="240"/>
    </location>
</feature>
<feature type="compositionally biased region" description="Basic and acidic residues" evidence="4">
    <location>
        <begin position="215"/>
        <end position="229"/>
    </location>
</feature>
<dbReference type="InterPro" id="IPR026064">
    <property type="entry name" value="TdIF1"/>
</dbReference>
<dbReference type="GO" id="GO:0003677">
    <property type="term" value="F:DNA binding"/>
    <property type="evidence" value="ECO:0007669"/>
    <property type="project" value="UniProtKB-KW"/>
</dbReference>
<dbReference type="PANTHER" id="PTHR23399">
    <property type="entry name" value="DEOXYNUCLEOTIDYLTRANSFERASE TERMINAL-INTERACTING PROTEIN 1"/>
    <property type="match status" value="1"/>
</dbReference>
<evidence type="ECO:0000259" key="7">
    <source>
        <dbReference type="Pfam" id="PF21229"/>
    </source>
</evidence>
<feature type="non-terminal residue" evidence="8">
    <location>
        <position position="479"/>
    </location>
</feature>
<keyword evidence="5" id="KW-1133">Transmembrane helix</keyword>
<sequence>ASMLTRYYHSSGSNMFPVLCLELFSVVSGIPFPYFQKLSFAISTSYSMSYYFSMSNSRFHVSVFLCLFYPMQPFNQRVSNLSCFPVMNSTYRAAYRSHAVAVQRARSGVITNTAKSLDILRQNLQRSINKEITEIIKRYTDKFFQPALENIKQNTNENFIGDEHINYVCRQILEEAKAEYMSDSGRRSVTPSDIPDNLSDTGSLGGRRLFMKRSRVSDSDSEKGSDGGFKRKLAKKKGRPVFHSSGRVTPSKTFKSGEPIKREGPKWDPERLKLDTLFVMGARANKALGLGNTRGRLYIRHPDVFKYIGDQDDKQWLCEHNLMPPTGGKAYMLLLEDIEDLSRTDEYRDSPALMMHECVGFTVPEWMLVKIKDQMGALRSDSSKRSLSHSPASEFAEFTQPKVLPFTAFTDTGIKDEAGASPVDTEEMDFLSTAENDDTQHSSGISPFTVTGGFEDGVSPSPSELDPVEDQTPVSSLFS</sequence>
<evidence type="ECO:0000256" key="4">
    <source>
        <dbReference type="SAM" id="MobiDB-lite"/>
    </source>
</evidence>
<dbReference type="InterPro" id="IPR049121">
    <property type="entry name" value="TdIF1_C"/>
</dbReference>
<evidence type="ECO:0000256" key="1">
    <source>
        <dbReference type="ARBA" id="ARBA00004123"/>
    </source>
</evidence>
<feature type="region of interest" description="Disordered" evidence="4">
    <location>
        <begin position="434"/>
        <end position="479"/>
    </location>
</feature>
<dbReference type="OrthoDB" id="5860246at2759"/>
<dbReference type="Proteomes" id="UP000678393">
    <property type="component" value="Unassembled WGS sequence"/>
</dbReference>
<evidence type="ECO:0000256" key="2">
    <source>
        <dbReference type="ARBA" id="ARBA00023125"/>
    </source>
</evidence>